<feature type="signal peptide" evidence="1">
    <location>
        <begin position="1"/>
        <end position="15"/>
    </location>
</feature>
<organism evidence="2 3">
    <name type="scientific">Brassica napus</name>
    <name type="common">Rape</name>
    <dbReference type="NCBI Taxonomy" id="3708"/>
    <lineage>
        <taxon>Eukaryota</taxon>
        <taxon>Viridiplantae</taxon>
        <taxon>Streptophyta</taxon>
        <taxon>Embryophyta</taxon>
        <taxon>Tracheophyta</taxon>
        <taxon>Spermatophyta</taxon>
        <taxon>Magnoliopsida</taxon>
        <taxon>eudicotyledons</taxon>
        <taxon>Gunneridae</taxon>
        <taxon>Pentapetalae</taxon>
        <taxon>rosids</taxon>
        <taxon>malvids</taxon>
        <taxon>Brassicales</taxon>
        <taxon>Brassicaceae</taxon>
        <taxon>Brassiceae</taxon>
        <taxon>Brassica</taxon>
    </lineage>
</organism>
<evidence type="ECO:0000313" key="3">
    <source>
        <dbReference type="Proteomes" id="UP000028999"/>
    </source>
</evidence>
<keyword evidence="1" id="KW-0732">Signal</keyword>
<gene>
    <name evidence="2" type="primary">BnaCnng05240D</name>
    <name evidence="2" type="ORF">GSBRNA2T00038844001</name>
</gene>
<dbReference type="Proteomes" id="UP000028999">
    <property type="component" value="Unassembled WGS sequence"/>
</dbReference>
<reference evidence="2 3" key="1">
    <citation type="journal article" date="2014" name="Science">
        <title>Plant genetics. Early allopolyploid evolution in the post-Neolithic Brassica napus oilseed genome.</title>
        <authorList>
            <person name="Chalhoub B."/>
            <person name="Denoeud F."/>
            <person name="Liu S."/>
            <person name="Parkin I.A."/>
            <person name="Tang H."/>
            <person name="Wang X."/>
            <person name="Chiquet J."/>
            <person name="Belcram H."/>
            <person name="Tong C."/>
            <person name="Samans B."/>
            <person name="Correa M."/>
            <person name="Da Silva C."/>
            <person name="Just J."/>
            <person name="Falentin C."/>
            <person name="Koh C.S."/>
            <person name="Le Clainche I."/>
            <person name="Bernard M."/>
            <person name="Bento P."/>
            <person name="Noel B."/>
            <person name="Labadie K."/>
            <person name="Alberti A."/>
            <person name="Charles M."/>
            <person name="Arnaud D."/>
            <person name="Guo H."/>
            <person name="Daviaud C."/>
            <person name="Alamery S."/>
            <person name="Jabbari K."/>
            <person name="Zhao M."/>
            <person name="Edger P.P."/>
            <person name="Chelaifa H."/>
            <person name="Tack D."/>
            <person name="Lassalle G."/>
            <person name="Mestiri I."/>
            <person name="Schnel N."/>
            <person name="Le Paslier M.C."/>
            <person name="Fan G."/>
            <person name="Renault V."/>
            <person name="Bayer P.E."/>
            <person name="Golicz A.A."/>
            <person name="Manoli S."/>
            <person name="Lee T.H."/>
            <person name="Thi V.H."/>
            <person name="Chalabi S."/>
            <person name="Hu Q."/>
            <person name="Fan C."/>
            <person name="Tollenaere R."/>
            <person name="Lu Y."/>
            <person name="Battail C."/>
            <person name="Shen J."/>
            <person name="Sidebottom C.H."/>
            <person name="Wang X."/>
            <person name="Canaguier A."/>
            <person name="Chauveau A."/>
            <person name="Berard A."/>
            <person name="Deniot G."/>
            <person name="Guan M."/>
            <person name="Liu Z."/>
            <person name="Sun F."/>
            <person name="Lim Y.P."/>
            <person name="Lyons E."/>
            <person name="Town C.D."/>
            <person name="Bancroft I."/>
            <person name="Wang X."/>
            <person name="Meng J."/>
            <person name="Ma J."/>
            <person name="Pires J.C."/>
            <person name="King G.J."/>
            <person name="Brunel D."/>
            <person name="Delourme R."/>
            <person name="Renard M."/>
            <person name="Aury J.M."/>
            <person name="Adams K.L."/>
            <person name="Batley J."/>
            <person name="Snowdon R.J."/>
            <person name="Tost J."/>
            <person name="Edwards D."/>
            <person name="Zhou Y."/>
            <person name="Hua W."/>
            <person name="Sharpe A.G."/>
            <person name="Paterson A.H."/>
            <person name="Guan C."/>
            <person name="Wincker P."/>
        </authorList>
    </citation>
    <scope>NUCLEOTIDE SEQUENCE [LARGE SCALE GENOMIC DNA]</scope>
    <source>
        <strain evidence="3">cv. Darmor-bzh</strain>
    </source>
</reference>
<feature type="chain" id="PRO_5012949340" evidence="1">
    <location>
        <begin position="16"/>
        <end position="341"/>
    </location>
</feature>
<evidence type="ECO:0000313" key="2">
    <source>
        <dbReference type="EMBL" id="CDY27939.1"/>
    </source>
</evidence>
<proteinExistence type="predicted"/>
<dbReference type="EMBL" id="LK032212">
    <property type="protein sequence ID" value="CDY27939.1"/>
    <property type="molecule type" value="Genomic_DNA"/>
</dbReference>
<protein>
    <submittedName>
        <fullName evidence="2">BnaCnng05240D protein</fullName>
    </submittedName>
</protein>
<accession>A0A078GRZ0</accession>
<dbReference type="PaxDb" id="3708-A0A078GRZ0"/>
<dbReference type="AlphaFoldDB" id="A0A078GRZ0"/>
<keyword evidence="3" id="KW-1185">Reference proteome</keyword>
<dbReference type="Gramene" id="CDY27939">
    <property type="protein sequence ID" value="CDY27939"/>
    <property type="gene ID" value="GSBRNA2T00038844001"/>
</dbReference>
<sequence length="341" mass="37621">MVSLLVLCMSSLSRSRRICTCVYIRTALLSGRPHGACSSFTPAHQVFSTIVQECGSARFVRYYITAALPSHYAVSSIDGSSQSRIYDPPNLLITETIVQECGLARTTNYITAAPPSHYAVSSIDGSSQSQLCNLLTGVVARRSNHPQAFYLLSDVCSHTFWLNECDDCMLRFLSVTNYWTRHSNVEFRSLDQIKPSARSSNFILGASLEAKLELEIHLVSSISFVGFKADCACFIVISSQIGLRTLNVVYGFGACHLRLLPFNIPTSSYGCINVVFDYQLFFRTITIGTKVELPFGFIRFAEHDSPLDGSIFSCFVMFSSFILPLSMSPGSSVSIVNFCAL</sequence>
<name>A0A078GRZ0_BRANA</name>
<evidence type="ECO:0000256" key="1">
    <source>
        <dbReference type="SAM" id="SignalP"/>
    </source>
</evidence>